<dbReference type="PROSITE" id="PS00080">
    <property type="entry name" value="MULTICOPPER_OXIDASE2"/>
    <property type="match status" value="1"/>
</dbReference>
<proteinExistence type="predicted"/>
<dbReference type="CDD" id="cd13861">
    <property type="entry name" value="CuRO_1_CumA_like"/>
    <property type="match status" value="1"/>
</dbReference>
<dbReference type="InterPro" id="IPR011706">
    <property type="entry name" value="Cu-oxidase_C"/>
</dbReference>
<keyword evidence="4" id="KW-0732">Signal</keyword>
<dbReference type="PROSITE" id="PS00079">
    <property type="entry name" value="MULTICOPPER_OXIDASE1"/>
    <property type="match status" value="1"/>
</dbReference>
<feature type="signal peptide" evidence="4">
    <location>
        <begin position="1"/>
        <end position="34"/>
    </location>
</feature>
<dbReference type="InterPro" id="IPR002355">
    <property type="entry name" value="Cu_oxidase_Cu_BS"/>
</dbReference>
<evidence type="ECO:0000313" key="7">
    <source>
        <dbReference type="EMBL" id="EPX82137.1"/>
    </source>
</evidence>
<dbReference type="InterPro" id="IPR045087">
    <property type="entry name" value="Cu-oxidase_fam"/>
</dbReference>
<dbReference type="GO" id="GO:0016491">
    <property type="term" value="F:oxidoreductase activity"/>
    <property type="evidence" value="ECO:0007669"/>
    <property type="project" value="UniProtKB-KW"/>
</dbReference>
<feature type="domain" description="Plastocyanin-like" evidence="5">
    <location>
        <begin position="368"/>
        <end position="471"/>
    </location>
</feature>
<dbReference type="Pfam" id="PF07732">
    <property type="entry name" value="Cu-oxidase_3"/>
    <property type="match status" value="1"/>
</dbReference>
<dbReference type="PANTHER" id="PTHR11709:SF2">
    <property type="entry name" value="MULTICOPPER OXIDASE LPR1"/>
    <property type="match status" value="1"/>
</dbReference>
<keyword evidence="2" id="KW-0560">Oxidoreductase</keyword>
<dbReference type="PANTHER" id="PTHR11709">
    <property type="entry name" value="MULTI-COPPER OXIDASE"/>
    <property type="match status" value="1"/>
</dbReference>
<dbReference type="SUPFAM" id="SSF49503">
    <property type="entry name" value="Cupredoxins"/>
    <property type="match status" value="3"/>
</dbReference>
<dbReference type="Gene3D" id="2.60.40.420">
    <property type="entry name" value="Cupredoxins - blue copper proteins"/>
    <property type="match status" value="3"/>
</dbReference>
<keyword evidence="1" id="KW-0479">Metal-binding</keyword>
<comment type="caution">
    <text evidence="7">The sequence shown here is derived from an EMBL/GenBank/DDBJ whole genome shotgun (WGS) entry which is preliminary data.</text>
</comment>
<evidence type="ECO:0000256" key="4">
    <source>
        <dbReference type="SAM" id="SignalP"/>
    </source>
</evidence>
<evidence type="ECO:0000259" key="6">
    <source>
        <dbReference type="Pfam" id="PF07732"/>
    </source>
</evidence>
<dbReference type="AlphaFoldDB" id="S9QR74"/>
<dbReference type="GO" id="GO:0030288">
    <property type="term" value="C:outer membrane-bounded periplasmic space"/>
    <property type="evidence" value="ECO:0007669"/>
    <property type="project" value="TreeGrafter"/>
</dbReference>
<dbReference type="InterPro" id="IPR033138">
    <property type="entry name" value="Cu_oxidase_CS"/>
</dbReference>
<evidence type="ECO:0000259" key="5">
    <source>
        <dbReference type="Pfam" id="PF07731"/>
    </source>
</evidence>
<dbReference type="Proteomes" id="UP000015347">
    <property type="component" value="Unassembled WGS sequence"/>
</dbReference>
<evidence type="ECO:0000256" key="2">
    <source>
        <dbReference type="ARBA" id="ARBA00023002"/>
    </source>
</evidence>
<feature type="domain" description="Plastocyanin-like" evidence="6">
    <location>
        <begin position="48"/>
        <end position="160"/>
    </location>
</feature>
<dbReference type="Pfam" id="PF07731">
    <property type="entry name" value="Cu-oxidase_2"/>
    <property type="match status" value="1"/>
</dbReference>
<sequence>MSRTFNGGGRFRPTRRDVLAGAASVAAAPLLARAAPSPAPLEARPGKVQLAPEGYDATEVWGYGGTAPGPVLRAPQGGRLERRLVNGLPQATTIHWHGIRIDNAMDGVPGLTQEAVPPGAQFDYAFDLPDAGTYWYHAHERSTEQVARGLHGALIVEEPETPDVDRDEVLVLDDWLVSPETAQLDPEFESMHDRSHAGRRGNLITTNGAFAWQAEVRRHERLRLRLINASNARIFVLSVQGLEGWVMAQDGMPLEAPEPLPREIVLAPAQRVDLFVDVVAEPGAQAGLLRLDDDDTFRPQAVFSVSGAAGASRREPPRALPPNPRQAKPDLEGARRLTLNMEGGAMGGLQQAVYEGERLGFRDLARRNLFWSFNGTVGMTDAPLAELDRGEMVTLKIVNDTAFPHAMHLHGMHFRTVGADGTQGPMRDTVLSVPGEPVTLAFVADNPGDWLLHCHMLGHAASGMMTWVRVRA</sequence>
<dbReference type="InterPro" id="IPR008972">
    <property type="entry name" value="Cupredoxin"/>
</dbReference>
<name>S9QR74_9RHOB</name>
<dbReference type="RefSeq" id="WP_021120350.1">
    <property type="nucleotide sequence ID" value="NZ_KE557276.1"/>
</dbReference>
<reference evidence="8" key="1">
    <citation type="journal article" date="2014" name="Stand. Genomic Sci.">
        <title>Genome sequence of the exopolysaccharide-producing Salipiger mucosus type strain (DSM 16094(T)), a moderately halophilic member of the Roseobacter clade.</title>
        <authorList>
            <person name="Riedel T."/>
            <person name="Spring S."/>
            <person name="Fiebig A."/>
            <person name="Petersen J."/>
            <person name="Kyrpides N.C."/>
            <person name="Goker M."/>
            <person name="Klenk H.P."/>
        </authorList>
    </citation>
    <scope>NUCLEOTIDE SEQUENCE [LARGE SCALE GENOMIC DNA]</scope>
    <source>
        <strain evidence="8">DSM 16094</strain>
    </source>
</reference>
<keyword evidence="8" id="KW-1185">Reference proteome</keyword>
<gene>
    <name evidence="7" type="ORF">Salmuc_02506</name>
</gene>
<dbReference type="HOGENOM" id="CLU_009100_6_1_5"/>
<feature type="region of interest" description="Disordered" evidence="3">
    <location>
        <begin position="306"/>
        <end position="330"/>
    </location>
</feature>
<evidence type="ECO:0000256" key="1">
    <source>
        <dbReference type="ARBA" id="ARBA00022723"/>
    </source>
</evidence>
<dbReference type="STRING" id="1123237.Salmuc_02506"/>
<dbReference type="InterPro" id="IPR006311">
    <property type="entry name" value="TAT_signal"/>
</dbReference>
<protein>
    <submittedName>
        <fullName evidence="7">Multicopper oxidase</fullName>
    </submittedName>
</protein>
<dbReference type="eggNOG" id="COG2132">
    <property type="taxonomic scope" value="Bacteria"/>
</dbReference>
<accession>S9QR74</accession>
<dbReference type="EMBL" id="APVH01000027">
    <property type="protein sequence ID" value="EPX82137.1"/>
    <property type="molecule type" value="Genomic_DNA"/>
</dbReference>
<evidence type="ECO:0000256" key="3">
    <source>
        <dbReference type="SAM" id="MobiDB-lite"/>
    </source>
</evidence>
<organism evidence="7 8">
    <name type="scientific">Salipiger mucosus DSM 16094</name>
    <dbReference type="NCBI Taxonomy" id="1123237"/>
    <lineage>
        <taxon>Bacteria</taxon>
        <taxon>Pseudomonadati</taxon>
        <taxon>Pseudomonadota</taxon>
        <taxon>Alphaproteobacteria</taxon>
        <taxon>Rhodobacterales</taxon>
        <taxon>Roseobacteraceae</taxon>
        <taxon>Salipiger</taxon>
    </lineage>
</organism>
<dbReference type="OrthoDB" id="9757546at2"/>
<dbReference type="PROSITE" id="PS51318">
    <property type="entry name" value="TAT"/>
    <property type="match status" value="1"/>
</dbReference>
<dbReference type="GO" id="GO:0005507">
    <property type="term" value="F:copper ion binding"/>
    <property type="evidence" value="ECO:0007669"/>
    <property type="project" value="InterPro"/>
</dbReference>
<dbReference type="InterPro" id="IPR011707">
    <property type="entry name" value="Cu-oxidase-like_N"/>
</dbReference>
<evidence type="ECO:0000313" key="8">
    <source>
        <dbReference type="Proteomes" id="UP000015347"/>
    </source>
</evidence>
<feature type="chain" id="PRO_5004555230" evidence="4">
    <location>
        <begin position="35"/>
        <end position="472"/>
    </location>
</feature>